<dbReference type="InterPro" id="IPR036875">
    <property type="entry name" value="Znf_CCHC_sf"/>
</dbReference>
<dbReference type="Gene3D" id="3.40.50.140">
    <property type="match status" value="1"/>
</dbReference>
<dbReference type="InterPro" id="IPR013824">
    <property type="entry name" value="Topo_IA_cen_sub1"/>
</dbReference>
<comment type="similarity">
    <text evidence="2 8">Belongs to the type IA topoisomerase family.</text>
</comment>
<dbReference type="PROSITE" id="PS50158">
    <property type="entry name" value="ZF_CCHC"/>
    <property type="match status" value="3"/>
</dbReference>
<protein>
    <recommendedName>
        <fullName evidence="3 8">DNA topoisomerase</fullName>
        <ecNumber evidence="3 8">5.6.2.1</ecNumber>
    </recommendedName>
</protein>
<dbReference type="PRINTS" id="PR00417">
    <property type="entry name" value="PRTPISMRASEI"/>
</dbReference>
<dbReference type="Gene3D" id="4.10.60.10">
    <property type="entry name" value="Zinc finger, CCHC-type"/>
    <property type="match status" value="2"/>
</dbReference>
<feature type="domain" description="CCHC-type" evidence="9">
    <location>
        <begin position="655"/>
        <end position="669"/>
    </location>
</feature>
<gene>
    <name evidence="12" type="ORF">SteCoe_4310</name>
</gene>
<keyword evidence="4 8" id="KW-0799">Topoisomerase</keyword>
<dbReference type="CDD" id="cd03362">
    <property type="entry name" value="TOPRIM_TopoIA_TopoIII"/>
    <property type="match status" value="1"/>
</dbReference>
<dbReference type="Gene3D" id="1.10.460.10">
    <property type="entry name" value="Topoisomerase I, domain 2"/>
    <property type="match status" value="1"/>
</dbReference>
<dbReference type="PANTHER" id="PTHR11390">
    <property type="entry name" value="PROKARYOTIC DNA TOPOISOMERASE"/>
    <property type="match status" value="1"/>
</dbReference>
<dbReference type="CDD" id="cd00186">
    <property type="entry name" value="TOP1Ac"/>
    <property type="match status" value="1"/>
</dbReference>
<evidence type="ECO:0000256" key="7">
    <source>
        <dbReference type="PROSITE-ProRule" id="PRU00047"/>
    </source>
</evidence>
<dbReference type="Pfam" id="PF00098">
    <property type="entry name" value="zf-CCHC"/>
    <property type="match status" value="3"/>
</dbReference>
<organism evidence="12 13">
    <name type="scientific">Stentor coeruleus</name>
    <dbReference type="NCBI Taxonomy" id="5963"/>
    <lineage>
        <taxon>Eukaryota</taxon>
        <taxon>Sar</taxon>
        <taxon>Alveolata</taxon>
        <taxon>Ciliophora</taxon>
        <taxon>Postciliodesmatophora</taxon>
        <taxon>Heterotrichea</taxon>
        <taxon>Heterotrichida</taxon>
        <taxon>Stentoridae</taxon>
        <taxon>Stentor</taxon>
    </lineage>
</organism>
<keyword evidence="6 8" id="KW-0413">Isomerase</keyword>
<dbReference type="PROSITE" id="PS52039">
    <property type="entry name" value="TOPO_IA_2"/>
    <property type="match status" value="1"/>
</dbReference>
<dbReference type="InterPro" id="IPR023406">
    <property type="entry name" value="Topo_IA_AS"/>
</dbReference>
<comment type="function">
    <text evidence="8">Introduces a single-strand break via transesterification at a target site in duplex DNA. Releases the supercoiling and torsional tension of DNA introduced during the DNA replication and transcription by transiently cleaving and rejoining one strand of the DNA duplex. The scissile phosphodiester is attacked by the catalytic tyrosine of the enzyme, resulting in the formation of a DNA-(5'-phosphotyrosyl)-enzyme intermediate and the expulsion of a 3'-OH DNA strand.</text>
</comment>
<dbReference type="FunFam" id="1.10.290.10:FF:000001">
    <property type="entry name" value="DNA topoisomerase"/>
    <property type="match status" value="1"/>
</dbReference>
<dbReference type="FunFam" id="3.40.50.140:FF:000003">
    <property type="entry name" value="DNA topoisomerase"/>
    <property type="match status" value="1"/>
</dbReference>
<dbReference type="GO" id="GO:0006310">
    <property type="term" value="P:DNA recombination"/>
    <property type="evidence" value="ECO:0007669"/>
    <property type="project" value="TreeGrafter"/>
</dbReference>
<dbReference type="InterPro" id="IPR013825">
    <property type="entry name" value="Topo_IA_cen_sub2"/>
</dbReference>
<dbReference type="GO" id="GO:0006281">
    <property type="term" value="P:DNA repair"/>
    <property type="evidence" value="ECO:0007669"/>
    <property type="project" value="TreeGrafter"/>
</dbReference>
<evidence type="ECO:0000256" key="2">
    <source>
        <dbReference type="ARBA" id="ARBA00009446"/>
    </source>
</evidence>
<dbReference type="Proteomes" id="UP000187209">
    <property type="component" value="Unassembled WGS sequence"/>
</dbReference>
<evidence type="ECO:0000259" key="10">
    <source>
        <dbReference type="PROSITE" id="PS50880"/>
    </source>
</evidence>
<dbReference type="InterPro" id="IPR000380">
    <property type="entry name" value="Topo_IA"/>
</dbReference>
<dbReference type="GO" id="GO:0003677">
    <property type="term" value="F:DNA binding"/>
    <property type="evidence" value="ECO:0007669"/>
    <property type="project" value="UniProtKB-KW"/>
</dbReference>
<dbReference type="GO" id="GO:0008270">
    <property type="term" value="F:zinc ion binding"/>
    <property type="evidence" value="ECO:0007669"/>
    <property type="project" value="UniProtKB-KW"/>
</dbReference>
<comment type="caution">
    <text evidence="12">The sequence shown here is derived from an EMBL/GenBank/DDBJ whole genome shotgun (WGS) entry which is preliminary data.</text>
</comment>
<dbReference type="Gene3D" id="2.70.20.10">
    <property type="entry name" value="Topoisomerase I, domain 3"/>
    <property type="match status" value="1"/>
</dbReference>
<dbReference type="PROSITE" id="PS50880">
    <property type="entry name" value="TOPRIM"/>
    <property type="match status" value="1"/>
</dbReference>
<dbReference type="EC" id="5.6.2.1" evidence="3 8"/>
<keyword evidence="7" id="KW-0479">Metal-binding</keyword>
<accession>A0A1R2CV21</accession>
<dbReference type="SUPFAM" id="SSF56712">
    <property type="entry name" value="Prokaryotic type I DNA topoisomerase"/>
    <property type="match status" value="1"/>
</dbReference>
<evidence type="ECO:0000313" key="13">
    <source>
        <dbReference type="Proteomes" id="UP000187209"/>
    </source>
</evidence>
<evidence type="ECO:0000313" key="12">
    <source>
        <dbReference type="EMBL" id="OMJ92859.1"/>
    </source>
</evidence>
<keyword evidence="7" id="KW-0862">Zinc</keyword>
<feature type="domain" description="Toprim" evidence="10">
    <location>
        <begin position="3"/>
        <end position="150"/>
    </location>
</feature>
<dbReference type="InterPro" id="IPR013826">
    <property type="entry name" value="Topo_IA_cen_sub3"/>
</dbReference>
<dbReference type="InterPro" id="IPR023405">
    <property type="entry name" value="Topo_IA_core_domain"/>
</dbReference>
<dbReference type="GO" id="GO:0003917">
    <property type="term" value="F:DNA topoisomerase type I (single strand cut, ATP-independent) activity"/>
    <property type="evidence" value="ECO:0007669"/>
    <property type="project" value="UniProtKB-EC"/>
</dbReference>
<dbReference type="SMART" id="SM00437">
    <property type="entry name" value="TOP1Ac"/>
    <property type="match status" value="1"/>
</dbReference>
<dbReference type="InterPro" id="IPR006171">
    <property type="entry name" value="TOPRIM_dom"/>
</dbReference>
<dbReference type="OrthoDB" id="430051at2759"/>
<dbReference type="InterPro" id="IPR034144">
    <property type="entry name" value="TOPRIM_TopoIII"/>
</dbReference>
<evidence type="ECO:0000256" key="8">
    <source>
        <dbReference type="RuleBase" id="RU362092"/>
    </source>
</evidence>
<dbReference type="GO" id="GO:0005634">
    <property type="term" value="C:nucleus"/>
    <property type="evidence" value="ECO:0007669"/>
    <property type="project" value="TreeGrafter"/>
</dbReference>
<keyword evidence="7" id="KW-0863">Zinc-finger</keyword>
<dbReference type="InterPro" id="IPR001878">
    <property type="entry name" value="Znf_CCHC"/>
</dbReference>
<dbReference type="SMART" id="SM00343">
    <property type="entry name" value="ZnF_C2HC"/>
    <property type="match status" value="3"/>
</dbReference>
<evidence type="ECO:0000256" key="5">
    <source>
        <dbReference type="ARBA" id="ARBA00023125"/>
    </source>
</evidence>
<dbReference type="SMART" id="SM00493">
    <property type="entry name" value="TOPRIM"/>
    <property type="match status" value="1"/>
</dbReference>
<name>A0A1R2CV21_9CILI</name>
<dbReference type="Pfam" id="PF01131">
    <property type="entry name" value="Topoisom_bac"/>
    <property type="match status" value="1"/>
</dbReference>
<evidence type="ECO:0000256" key="1">
    <source>
        <dbReference type="ARBA" id="ARBA00000213"/>
    </source>
</evidence>
<evidence type="ECO:0000259" key="11">
    <source>
        <dbReference type="PROSITE" id="PS52039"/>
    </source>
</evidence>
<evidence type="ECO:0000256" key="4">
    <source>
        <dbReference type="ARBA" id="ARBA00023029"/>
    </source>
</evidence>
<feature type="domain" description="Topo IA-type catalytic" evidence="11">
    <location>
        <begin position="167"/>
        <end position="588"/>
    </location>
</feature>
<dbReference type="AlphaFoldDB" id="A0A1R2CV21"/>
<dbReference type="SMART" id="SM00436">
    <property type="entry name" value="TOP1Bc"/>
    <property type="match status" value="1"/>
</dbReference>
<keyword evidence="5 8" id="KW-0238">DNA-binding</keyword>
<comment type="catalytic activity">
    <reaction evidence="1 8">
        <text>ATP-independent breakage of single-stranded DNA, followed by passage and rejoining.</text>
        <dbReference type="EC" id="5.6.2.1"/>
    </reaction>
</comment>
<evidence type="ECO:0000259" key="9">
    <source>
        <dbReference type="PROSITE" id="PS50158"/>
    </source>
</evidence>
<dbReference type="Pfam" id="PF01751">
    <property type="entry name" value="Toprim"/>
    <property type="match status" value="1"/>
</dbReference>
<proteinExistence type="inferred from homology"/>
<feature type="domain" description="CCHC-type" evidence="9">
    <location>
        <begin position="682"/>
        <end position="696"/>
    </location>
</feature>
<feature type="domain" description="CCHC-type" evidence="9">
    <location>
        <begin position="619"/>
        <end position="634"/>
    </location>
</feature>
<dbReference type="InterPro" id="IPR003601">
    <property type="entry name" value="Topo_IA_2"/>
</dbReference>
<sequence>MKVVLNVAEKPSVAKEIVKFLSKGNSRKSYGRSQYNPIFEFEYTLNNEDVIMRVTSVQGHVMTMEFSEPYNRWNQVTPDELFEAPIMKIISQDKHDIVDTIKQSARGIKMLALWLDCDREGENIAYEVVSIVTQEIPLPQSCIKRAHFSALTKFDIEHAIQNLGTPQLELSEAVEARQEIDLRLGAIFTRLQTMRLRNECPVLNGQLISWGPCQFPTLGFVVERHLDIENFVSEKYWSIDMKVNRPGGKAEFTWERKRLFDFLPVFVIYEMCLEYGKAQVISINKQSKSKWRPLPLSTIAYQKLASTKLKIDSDTAMSIAEKLYQKGLVSYPRTETDSFKSTINLRQLVEMHNNHDTWGEYVQEMGNGSFQWPRNGGHDDNSHPPIHPVKCLNRSQLQGDEWRVYELISRHFLASCSLDAKGFETKVKAYMGGEIFECKGLEIAELNFLKVYPYQKWNEADLPVFVENEVFIPTSLMLEEHNTIPPNYLTEADLITIMDKSGIGTDATIHQHIKTIQDRKYAEKTSNGLFKPTLLGLALVVGYSNIGTLLHKPGLRAKMEKGMMDIAAKKIPKRQLIEETLCEMKDVFTVVRQKFRTISENIKTIVPSLNDSRFNNTVCYKCGGEGHLANACDKQQIQNPQQTTFNNTNVNRENKCFKCGGVGHFANTCTGGKDMKENSGTCFKCGQVGHYANNCPGNGNRRQGNGGKQGNKTGKTCALCGVIGRHPNSSNCAKKTKKRKKNQVTDS</sequence>
<dbReference type="InterPro" id="IPR013497">
    <property type="entry name" value="Topo_IA_cen"/>
</dbReference>
<dbReference type="SUPFAM" id="SSF57756">
    <property type="entry name" value="Retrovirus zinc finger-like domains"/>
    <property type="match status" value="1"/>
</dbReference>
<dbReference type="PROSITE" id="PS00396">
    <property type="entry name" value="TOPO_IA_1"/>
    <property type="match status" value="1"/>
</dbReference>
<dbReference type="GO" id="GO:0006265">
    <property type="term" value="P:DNA topological change"/>
    <property type="evidence" value="ECO:0007669"/>
    <property type="project" value="InterPro"/>
</dbReference>
<keyword evidence="13" id="KW-1185">Reference proteome</keyword>
<evidence type="ECO:0000256" key="6">
    <source>
        <dbReference type="ARBA" id="ARBA00023235"/>
    </source>
</evidence>
<dbReference type="Gene3D" id="1.10.290.10">
    <property type="entry name" value="Topoisomerase I, domain 4"/>
    <property type="match status" value="1"/>
</dbReference>
<dbReference type="EMBL" id="MPUH01000053">
    <property type="protein sequence ID" value="OMJ92859.1"/>
    <property type="molecule type" value="Genomic_DNA"/>
</dbReference>
<dbReference type="PANTHER" id="PTHR11390:SF21">
    <property type="entry name" value="DNA TOPOISOMERASE 3-ALPHA"/>
    <property type="match status" value="1"/>
</dbReference>
<dbReference type="InterPro" id="IPR003602">
    <property type="entry name" value="Topo_IA_DNA-bd_dom"/>
</dbReference>
<evidence type="ECO:0000256" key="3">
    <source>
        <dbReference type="ARBA" id="ARBA00012891"/>
    </source>
</evidence>
<reference evidence="12 13" key="1">
    <citation type="submission" date="2016-11" db="EMBL/GenBank/DDBJ databases">
        <title>The macronuclear genome of Stentor coeruleus: a giant cell with tiny introns.</title>
        <authorList>
            <person name="Slabodnick M."/>
            <person name="Ruby J.G."/>
            <person name="Reiff S.B."/>
            <person name="Swart E.C."/>
            <person name="Gosai S."/>
            <person name="Prabakaran S."/>
            <person name="Witkowska E."/>
            <person name="Larue G.E."/>
            <person name="Fisher S."/>
            <person name="Freeman R.M."/>
            <person name="Gunawardena J."/>
            <person name="Chu W."/>
            <person name="Stover N.A."/>
            <person name="Gregory B.D."/>
            <person name="Nowacki M."/>
            <person name="Derisi J."/>
            <person name="Roy S.W."/>
            <person name="Marshall W.F."/>
            <person name="Sood P."/>
        </authorList>
    </citation>
    <scope>NUCLEOTIDE SEQUENCE [LARGE SCALE GENOMIC DNA]</scope>
    <source>
        <strain evidence="12">WM001</strain>
    </source>
</reference>
<dbReference type="GO" id="GO:0031422">
    <property type="term" value="C:RecQ family helicase-topoisomerase III complex"/>
    <property type="evidence" value="ECO:0007669"/>
    <property type="project" value="TreeGrafter"/>
</dbReference>